<organism evidence="2 3">
    <name type="scientific">Actinidia rufa</name>
    <dbReference type="NCBI Taxonomy" id="165716"/>
    <lineage>
        <taxon>Eukaryota</taxon>
        <taxon>Viridiplantae</taxon>
        <taxon>Streptophyta</taxon>
        <taxon>Embryophyta</taxon>
        <taxon>Tracheophyta</taxon>
        <taxon>Spermatophyta</taxon>
        <taxon>Magnoliopsida</taxon>
        <taxon>eudicotyledons</taxon>
        <taxon>Gunneridae</taxon>
        <taxon>Pentapetalae</taxon>
        <taxon>asterids</taxon>
        <taxon>Ericales</taxon>
        <taxon>Actinidiaceae</taxon>
        <taxon>Actinidia</taxon>
    </lineage>
</organism>
<name>A0A7J0E4Q6_9ERIC</name>
<comment type="caution">
    <text evidence="2">The sequence shown here is derived from an EMBL/GenBank/DDBJ whole genome shotgun (WGS) entry which is preliminary data.</text>
</comment>
<dbReference type="AlphaFoldDB" id="A0A7J0E4Q6"/>
<gene>
    <name evidence="2" type="ORF">Acr_01g0012830</name>
</gene>
<keyword evidence="3" id="KW-1185">Reference proteome</keyword>
<keyword evidence="1" id="KW-0732">Signal</keyword>
<evidence type="ECO:0000256" key="1">
    <source>
        <dbReference type="SAM" id="SignalP"/>
    </source>
</evidence>
<feature type="chain" id="PRO_5029556575" evidence="1">
    <location>
        <begin position="23"/>
        <end position="140"/>
    </location>
</feature>
<evidence type="ECO:0000313" key="2">
    <source>
        <dbReference type="EMBL" id="GFY81474.1"/>
    </source>
</evidence>
<dbReference type="EMBL" id="BJWL01000001">
    <property type="protein sequence ID" value="GFY81474.1"/>
    <property type="molecule type" value="Genomic_DNA"/>
</dbReference>
<evidence type="ECO:0000313" key="3">
    <source>
        <dbReference type="Proteomes" id="UP000585474"/>
    </source>
</evidence>
<feature type="signal peptide" evidence="1">
    <location>
        <begin position="1"/>
        <end position="22"/>
    </location>
</feature>
<reference evidence="2 3" key="1">
    <citation type="submission" date="2019-07" db="EMBL/GenBank/DDBJ databases">
        <title>De Novo Assembly of kiwifruit Actinidia rufa.</title>
        <authorList>
            <person name="Sugita-Konishi S."/>
            <person name="Sato K."/>
            <person name="Mori E."/>
            <person name="Abe Y."/>
            <person name="Kisaki G."/>
            <person name="Hamano K."/>
            <person name="Suezawa K."/>
            <person name="Otani M."/>
            <person name="Fukuda T."/>
            <person name="Manabe T."/>
            <person name="Gomi K."/>
            <person name="Tabuchi M."/>
            <person name="Akimitsu K."/>
            <person name="Kataoka I."/>
        </authorList>
    </citation>
    <scope>NUCLEOTIDE SEQUENCE [LARGE SCALE GENOMIC DNA]</scope>
    <source>
        <strain evidence="3">cv. Fuchu</strain>
    </source>
</reference>
<dbReference type="Proteomes" id="UP000585474">
    <property type="component" value="Unassembled WGS sequence"/>
</dbReference>
<proteinExistence type="predicted"/>
<accession>A0A7J0E4Q6</accession>
<protein>
    <submittedName>
        <fullName evidence="2">Uncharacterized protein</fullName>
    </submittedName>
</protein>
<sequence length="140" mass="16188">MLSTYFLVFLLWGVVLTPPSFAVQDDRTLPILRSDDSNGDDKKLLSYLLDKKSSNRVIQPPPQVLSPEGQVVERLRFPWRKKNTTRDAKTTEEVVVSVIAVDHRDPKDHFFIAESLHRKDRGGIASHPHHYLCLRYRHES</sequence>